<keyword evidence="1" id="KW-0472">Membrane</keyword>
<protein>
    <submittedName>
        <fullName evidence="3">Uncharacterized protein</fullName>
    </submittedName>
</protein>
<dbReference type="WBParaSite" id="Hba_00670">
    <property type="protein sequence ID" value="Hba_00670"/>
    <property type="gene ID" value="Hba_00670"/>
</dbReference>
<feature type="transmembrane region" description="Helical" evidence="1">
    <location>
        <begin position="12"/>
        <end position="37"/>
    </location>
</feature>
<evidence type="ECO:0000313" key="3">
    <source>
        <dbReference type="WBParaSite" id="Hba_00670"/>
    </source>
</evidence>
<sequence>MLKLFGFTIHAILFYFVYCIIFPGNFAMVLLVSFCLFYEIYNLHQMNSLFCVTIVVWQYFIFIASIFLTQCFNSSIMPCFTSLGIIFFLIENF</sequence>
<dbReference type="AlphaFoldDB" id="A0A1I7W7Q7"/>
<keyword evidence="2" id="KW-1185">Reference proteome</keyword>
<evidence type="ECO:0000313" key="2">
    <source>
        <dbReference type="Proteomes" id="UP000095283"/>
    </source>
</evidence>
<proteinExistence type="predicted"/>
<name>A0A1I7W7Q7_HETBA</name>
<accession>A0A1I7W7Q7</accession>
<organism evidence="2 3">
    <name type="scientific">Heterorhabditis bacteriophora</name>
    <name type="common">Entomopathogenic nematode worm</name>
    <dbReference type="NCBI Taxonomy" id="37862"/>
    <lineage>
        <taxon>Eukaryota</taxon>
        <taxon>Metazoa</taxon>
        <taxon>Ecdysozoa</taxon>
        <taxon>Nematoda</taxon>
        <taxon>Chromadorea</taxon>
        <taxon>Rhabditida</taxon>
        <taxon>Rhabditina</taxon>
        <taxon>Rhabditomorpha</taxon>
        <taxon>Strongyloidea</taxon>
        <taxon>Heterorhabditidae</taxon>
        <taxon>Heterorhabditis</taxon>
    </lineage>
</organism>
<evidence type="ECO:0000256" key="1">
    <source>
        <dbReference type="SAM" id="Phobius"/>
    </source>
</evidence>
<keyword evidence="1" id="KW-1133">Transmembrane helix</keyword>
<keyword evidence="1" id="KW-0812">Transmembrane</keyword>
<reference evidence="3" key="1">
    <citation type="submission" date="2016-11" db="UniProtKB">
        <authorList>
            <consortium name="WormBaseParasite"/>
        </authorList>
    </citation>
    <scope>IDENTIFICATION</scope>
</reference>
<dbReference type="Proteomes" id="UP000095283">
    <property type="component" value="Unplaced"/>
</dbReference>
<feature type="transmembrane region" description="Helical" evidence="1">
    <location>
        <begin position="49"/>
        <end position="68"/>
    </location>
</feature>
<feature type="transmembrane region" description="Helical" evidence="1">
    <location>
        <begin position="74"/>
        <end position="90"/>
    </location>
</feature>